<reference evidence="2 3" key="1">
    <citation type="submission" date="2019-03" db="EMBL/GenBank/DDBJ databases">
        <title>Genomics of glacier-inhabiting Cryobacterium strains.</title>
        <authorList>
            <person name="Liu Q."/>
            <person name="Xin Y.-H."/>
        </authorList>
    </citation>
    <scope>NUCLEOTIDE SEQUENCE [LARGE SCALE GENOMIC DNA]</scope>
    <source>
        <strain evidence="3">TMT1-22</strain>
    </source>
</reference>
<dbReference type="AlphaFoldDB" id="A0AAQ2C724"/>
<comment type="caution">
    <text evidence="2">The sequence shown here is derived from an EMBL/GenBank/DDBJ whole genome shotgun (WGS) entry which is preliminary data.</text>
</comment>
<gene>
    <name evidence="2" type="ORF">E3O49_07110</name>
</gene>
<dbReference type="EMBL" id="SOFY01000032">
    <property type="protein sequence ID" value="TFC48788.1"/>
    <property type="molecule type" value="Genomic_DNA"/>
</dbReference>
<proteinExistence type="predicted"/>
<sequence>MSAVSSSMAMGWRYQQSGSREPGAGSREPVAGFGEVGEVAAVEPGDELAEFVPELHGLIVVECLPVVGPAGGAEFVHVEEVGQDRFDVDEAGVESFDTHRIKIILVVHLVIPSSPRSVGQ</sequence>
<accession>A0AAQ2C724</accession>
<feature type="compositionally biased region" description="Polar residues" evidence="1">
    <location>
        <begin position="1"/>
        <end position="19"/>
    </location>
</feature>
<evidence type="ECO:0000256" key="1">
    <source>
        <dbReference type="SAM" id="MobiDB-lite"/>
    </source>
</evidence>
<protein>
    <submittedName>
        <fullName evidence="2">Uncharacterized protein</fullName>
    </submittedName>
</protein>
<keyword evidence="3" id="KW-1185">Reference proteome</keyword>
<feature type="region of interest" description="Disordered" evidence="1">
    <location>
        <begin position="1"/>
        <end position="31"/>
    </location>
</feature>
<evidence type="ECO:0000313" key="2">
    <source>
        <dbReference type="EMBL" id="TFC48788.1"/>
    </source>
</evidence>
<organism evidence="2 3">
    <name type="scientific">Cryobacterium shii</name>
    <dbReference type="NCBI Taxonomy" id="1259235"/>
    <lineage>
        <taxon>Bacteria</taxon>
        <taxon>Bacillati</taxon>
        <taxon>Actinomycetota</taxon>
        <taxon>Actinomycetes</taxon>
        <taxon>Micrococcales</taxon>
        <taxon>Microbacteriaceae</taxon>
        <taxon>Cryobacterium</taxon>
    </lineage>
</organism>
<evidence type="ECO:0000313" key="3">
    <source>
        <dbReference type="Proteomes" id="UP000297403"/>
    </source>
</evidence>
<dbReference type="Proteomes" id="UP000297403">
    <property type="component" value="Unassembled WGS sequence"/>
</dbReference>
<name>A0AAQ2C724_9MICO</name>